<feature type="compositionally biased region" description="Basic and acidic residues" evidence="1">
    <location>
        <begin position="860"/>
        <end position="872"/>
    </location>
</feature>
<feature type="region of interest" description="Disordered" evidence="1">
    <location>
        <begin position="769"/>
        <end position="796"/>
    </location>
</feature>
<evidence type="ECO:0000313" key="3">
    <source>
        <dbReference type="EMBL" id="TRM63863.1"/>
    </source>
</evidence>
<dbReference type="AlphaFoldDB" id="A0A550CGD8"/>
<proteinExistence type="predicted"/>
<sequence>MVVVRDAVSKDIGSVPEIPLADFLKHFMPPPTLTEQELNTVCKKLHRKWRPFEKTFTVDHILAKKTRAKECSAKHAPLMTDKKGQTCWTDYVNTPANRTGGEKAIFGDLADISLQIVACALEVNPNLKRTTKLEPNGSRSLNSEKLNSSMPDGVHRLLAEHGGMFNWDSCACTDEYKLKNVDPAKYDKDALRGVIDVCPLLISLWDLADRTQNSKKIIWNMHHTMRTDCRRRYVLGMSHADTEVRLWQFNRSVVVVSAPFHLNKDACILIDVYSRLAFAALVDLGYDPTIQLCWSLPLSPTAPLLYRQRYYRITVCDTAYITTGIIANQASENGFGRCTRVWRVYEEDDPEKRSYVIKDSWMEAGSTPEFEIYTDLMAAIRAFKWTERCNEPPKKRKHLKKYDSPKPIDPRPTLTTEDRTKFFVKILAGEKVKVDKTVDNTRDVIARGYEIPADRTMYAVWNDAAISTAQGSVHTGVVGNEHVTTYSIPETGRLRGPIVAREHHRSVMEEGKPMNLEDFDVKRIFEIVTDVAYALFILHCVERVHRDISFNNVLEHLGQGVLADLEYVVLQSASDKTCIRTGTADFAAVEVVAGKYTPIDVPKKNWMSVDDAEDASSDDEDAALPAPCPRKTLPPWTYRDVHDLESVWWLALYLLFRHTTDLKVPETYNREAQDVRYSKIFPHYYFSNSEDRTELLKYGEELAEKLELLPPAWTKAMGAHLEAIRMGLTQIYKNTPVGPISPVIWYMVHNMCASGQRIEGKFILNAKDAQEEPTEPADSTIATQQSMDPTLDSVVSIGGKRSHDEALGTNANDAGASVNDAGANDAVANGAGGHDAAGADVGAAEQSQEARTKRRRLRRTNTEPSRRSERLASRSGSGATR</sequence>
<dbReference type="Pfam" id="PF17667">
    <property type="entry name" value="Pkinase_fungal"/>
    <property type="match status" value="2"/>
</dbReference>
<dbReference type="Proteomes" id="UP000320762">
    <property type="component" value="Unassembled WGS sequence"/>
</dbReference>
<keyword evidence="4" id="KW-1185">Reference proteome</keyword>
<name>A0A550CGD8_9AGAR</name>
<organism evidence="3 4">
    <name type="scientific">Schizophyllum amplum</name>
    <dbReference type="NCBI Taxonomy" id="97359"/>
    <lineage>
        <taxon>Eukaryota</taxon>
        <taxon>Fungi</taxon>
        <taxon>Dikarya</taxon>
        <taxon>Basidiomycota</taxon>
        <taxon>Agaricomycotina</taxon>
        <taxon>Agaricomycetes</taxon>
        <taxon>Agaricomycetidae</taxon>
        <taxon>Agaricales</taxon>
        <taxon>Schizophyllaceae</taxon>
        <taxon>Schizophyllum</taxon>
    </lineage>
</organism>
<evidence type="ECO:0000313" key="4">
    <source>
        <dbReference type="Proteomes" id="UP000320762"/>
    </source>
</evidence>
<feature type="domain" description="Fungal-type protein kinase" evidence="2">
    <location>
        <begin position="209"/>
        <end position="372"/>
    </location>
</feature>
<feature type="domain" description="Fungal-type protein kinase" evidence="2">
    <location>
        <begin position="423"/>
        <end position="654"/>
    </location>
</feature>
<accession>A0A550CGD8</accession>
<dbReference type="SUPFAM" id="SSF56112">
    <property type="entry name" value="Protein kinase-like (PK-like)"/>
    <property type="match status" value="1"/>
</dbReference>
<evidence type="ECO:0000259" key="2">
    <source>
        <dbReference type="Pfam" id="PF17667"/>
    </source>
</evidence>
<dbReference type="InterPro" id="IPR040976">
    <property type="entry name" value="Pkinase_fungal"/>
</dbReference>
<feature type="region of interest" description="Disordered" evidence="1">
    <location>
        <begin position="395"/>
        <end position="414"/>
    </location>
</feature>
<reference evidence="3 4" key="1">
    <citation type="journal article" date="2019" name="New Phytol.">
        <title>Comparative genomics reveals unique wood-decay strategies and fruiting body development in the Schizophyllaceae.</title>
        <authorList>
            <person name="Almasi E."/>
            <person name="Sahu N."/>
            <person name="Krizsan K."/>
            <person name="Balint B."/>
            <person name="Kovacs G.M."/>
            <person name="Kiss B."/>
            <person name="Cseklye J."/>
            <person name="Drula E."/>
            <person name="Henrissat B."/>
            <person name="Nagy I."/>
            <person name="Chovatia M."/>
            <person name="Adam C."/>
            <person name="LaButti K."/>
            <person name="Lipzen A."/>
            <person name="Riley R."/>
            <person name="Grigoriev I.V."/>
            <person name="Nagy L.G."/>
        </authorList>
    </citation>
    <scope>NUCLEOTIDE SEQUENCE [LARGE SCALE GENOMIC DNA]</scope>
    <source>
        <strain evidence="3 4">NL-1724</strain>
    </source>
</reference>
<comment type="caution">
    <text evidence="3">The sequence shown here is derived from an EMBL/GenBank/DDBJ whole genome shotgun (WGS) entry which is preliminary data.</text>
</comment>
<gene>
    <name evidence="3" type="ORF">BD626DRAFT_401393</name>
</gene>
<dbReference type="InterPro" id="IPR011009">
    <property type="entry name" value="Kinase-like_dom_sf"/>
</dbReference>
<dbReference type="Gene3D" id="1.10.510.10">
    <property type="entry name" value="Transferase(Phosphotransferase) domain 1"/>
    <property type="match status" value="1"/>
</dbReference>
<evidence type="ECO:0000256" key="1">
    <source>
        <dbReference type="SAM" id="MobiDB-lite"/>
    </source>
</evidence>
<protein>
    <recommendedName>
        <fullName evidence="2">Fungal-type protein kinase domain-containing protein</fullName>
    </recommendedName>
</protein>
<feature type="region of interest" description="Disordered" evidence="1">
    <location>
        <begin position="825"/>
        <end position="881"/>
    </location>
</feature>
<dbReference type="EMBL" id="VDMD01000008">
    <property type="protein sequence ID" value="TRM63863.1"/>
    <property type="molecule type" value="Genomic_DNA"/>
</dbReference>
<dbReference type="OrthoDB" id="312874at2759"/>